<dbReference type="OrthoDB" id="422086at2759"/>
<keyword evidence="6 10" id="KW-0949">S-adenosyl-L-methionine</keyword>
<feature type="transmembrane region" description="Helical" evidence="10">
    <location>
        <begin position="130"/>
        <end position="152"/>
    </location>
</feature>
<evidence type="ECO:0000256" key="3">
    <source>
        <dbReference type="ARBA" id="ARBA00012151"/>
    </source>
</evidence>
<evidence type="ECO:0000313" key="12">
    <source>
        <dbReference type="EMBL" id="CBK20531.2"/>
    </source>
</evidence>
<dbReference type="PANTHER" id="PTHR12714">
    <property type="entry name" value="PROTEIN-S ISOPRENYLCYSTEINE O-METHYLTRANSFERASE"/>
    <property type="match status" value="1"/>
</dbReference>
<dbReference type="Gene3D" id="1.20.120.1630">
    <property type="match status" value="1"/>
</dbReference>
<dbReference type="PANTHER" id="PTHR12714:SF9">
    <property type="entry name" value="PROTEIN-S-ISOPRENYLCYSTEINE O-METHYLTRANSFERASE"/>
    <property type="match status" value="1"/>
</dbReference>
<evidence type="ECO:0000256" key="1">
    <source>
        <dbReference type="ARBA" id="ARBA00004141"/>
    </source>
</evidence>
<protein>
    <recommendedName>
        <fullName evidence="3 10">Protein-S-isoprenylcysteine O-methyltransferase</fullName>
        <ecNumber evidence="3 10">2.1.1.100</ecNumber>
    </recommendedName>
</protein>
<feature type="transmembrane region" description="Helical" evidence="10">
    <location>
        <begin position="199"/>
        <end position="218"/>
    </location>
</feature>
<dbReference type="InterPro" id="IPR019402">
    <property type="entry name" value="CWH43_N"/>
</dbReference>
<evidence type="ECO:0000256" key="8">
    <source>
        <dbReference type="ARBA" id="ARBA00022989"/>
    </source>
</evidence>
<dbReference type="RefSeq" id="XP_012894579.1">
    <property type="nucleotide sequence ID" value="XM_013039125.1"/>
</dbReference>
<evidence type="ECO:0000256" key="9">
    <source>
        <dbReference type="ARBA" id="ARBA00023136"/>
    </source>
</evidence>
<feature type="transmembrane region" description="Helical" evidence="10">
    <location>
        <begin position="41"/>
        <end position="65"/>
    </location>
</feature>
<dbReference type="PROSITE" id="PS51564">
    <property type="entry name" value="SAM_ICMT"/>
    <property type="match status" value="1"/>
</dbReference>
<keyword evidence="10" id="KW-0256">Endoplasmic reticulum</keyword>
<feature type="transmembrane region" description="Helical" evidence="10">
    <location>
        <begin position="158"/>
        <end position="178"/>
    </location>
</feature>
<keyword evidence="8 10" id="KW-1133">Transmembrane helix</keyword>
<sequence length="580" mass="67815">MAYQRNEKENCNENTKVDMSNIRRCSWIRMKLTRLYKYCEAYGSIIAYYGASFGALFAAVIVTVLNEFEGGCKYPYLSEVARSGFGWLSFLVGTGIGWIPWIIFAFDYYRVFTLFGMTVTEPKRKRRYLLSQKFQLVFSIIAAIGMHGVAFFDMGNYPLTHEMCVVLFACPLNLQYMFNFYEMIRYGNQKDGRKIFFKFMLLFCSLGGIILFTLLGRIEDCKSVVMSMEECFQLTSEEQCFFYQDRYNDGWTIIRNYPRCRVMHFWRGLSEYVCVLSSAMYLCSCLRDMGFCQQIRLFSAICRLSMRSCAISLLPAQLRVCNVALVILWLVCLILYEEEFFYKMGEDKKPYSRNDWVRVILCGLILGGILGYNLYCVRCYVIGMELLLPLNWCIYCIVGSGFHLLEFFLTAIYRPNDLCFDSFLVNQSVYYVMTTTGGIMEFLIEYYFFPLWKQNQIVILLGLFLTVLGIALRAAAEVQMGTNFTHLIRTEHVNSHELVTSGIYALLRHPSYTGWFYYCVGREMILCNPLCVVISALVNWGLLYFRIPFEEKYLMSFFPEYEEYRKHTYILIPFLPNSKS</sequence>
<gene>
    <name evidence="12" type="ORF">GSBLH_T00000847001</name>
</gene>
<keyword evidence="5" id="KW-0808">Transferase</keyword>
<evidence type="ECO:0000256" key="2">
    <source>
        <dbReference type="ARBA" id="ARBA00009140"/>
    </source>
</evidence>
<keyword evidence="4 10" id="KW-0489">Methyltransferase</keyword>
<keyword evidence="7 10" id="KW-0812">Transmembrane</keyword>
<dbReference type="InterPro" id="IPR007269">
    <property type="entry name" value="ICMT_MeTrfase"/>
</dbReference>
<feature type="transmembrane region" description="Helical" evidence="10">
    <location>
        <begin position="429"/>
        <end position="449"/>
    </location>
</feature>
<feature type="transmembrane region" description="Helical" evidence="10">
    <location>
        <begin position="515"/>
        <end position="545"/>
    </location>
</feature>
<feature type="transmembrane region" description="Helical" evidence="10">
    <location>
        <begin position="387"/>
        <end position="409"/>
    </location>
</feature>
<evidence type="ECO:0000313" key="13">
    <source>
        <dbReference type="Proteomes" id="UP000008312"/>
    </source>
</evidence>
<dbReference type="GO" id="GO:0005789">
    <property type="term" value="C:endoplasmic reticulum membrane"/>
    <property type="evidence" value="ECO:0007669"/>
    <property type="project" value="UniProtKB-SubCell"/>
</dbReference>
<comment type="subcellular location">
    <subcellularLocation>
        <location evidence="10">Endoplasmic reticulum membrane</location>
        <topology evidence="10">Multi-pass membrane protein</topology>
    </subcellularLocation>
    <subcellularLocation>
        <location evidence="1">Membrane</location>
        <topology evidence="1">Multi-pass membrane protein</topology>
    </subcellularLocation>
</comment>
<dbReference type="Proteomes" id="UP000008312">
    <property type="component" value="Unassembled WGS sequence"/>
</dbReference>
<evidence type="ECO:0000256" key="10">
    <source>
        <dbReference type="RuleBase" id="RU362022"/>
    </source>
</evidence>
<accession>D8LY76</accession>
<feature type="transmembrane region" description="Helical" evidence="10">
    <location>
        <begin position="356"/>
        <end position="375"/>
    </location>
</feature>
<evidence type="ECO:0000256" key="4">
    <source>
        <dbReference type="ARBA" id="ARBA00022603"/>
    </source>
</evidence>
<evidence type="ECO:0000256" key="7">
    <source>
        <dbReference type="ARBA" id="ARBA00022692"/>
    </source>
</evidence>
<comment type="similarity">
    <text evidence="2 10">Belongs to the class VI-like SAM-binding methyltransferase superfamily. Isoprenylcysteine carboxyl methyltransferase family.</text>
</comment>
<feature type="transmembrane region" description="Helical" evidence="10">
    <location>
        <begin position="316"/>
        <end position="336"/>
    </location>
</feature>
<organism evidence="12">
    <name type="scientific">Blastocystis hominis</name>
    <dbReference type="NCBI Taxonomy" id="12968"/>
    <lineage>
        <taxon>Eukaryota</taxon>
        <taxon>Sar</taxon>
        <taxon>Stramenopiles</taxon>
        <taxon>Bigyra</taxon>
        <taxon>Opalozoa</taxon>
        <taxon>Opalinata</taxon>
        <taxon>Blastocystidae</taxon>
        <taxon>Blastocystis</taxon>
    </lineage>
</organism>
<reference evidence="12" key="1">
    <citation type="submission" date="2010-02" db="EMBL/GenBank/DDBJ databases">
        <title>Sequencing and annotation of the Blastocystis hominis genome.</title>
        <authorList>
            <person name="Wincker P."/>
        </authorList>
    </citation>
    <scope>NUCLEOTIDE SEQUENCE</scope>
    <source>
        <strain evidence="12">Singapore isolate B</strain>
    </source>
</reference>
<dbReference type="GO" id="GO:0004671">
    <property type="term" value="F:protein C-terminal S-isoprenylcysteine carboxyl O-methyltransferase activity"/>
    <property type="evidence" value="ECO:0007669"/>
    <property type="project" value="UniProtKB-EC"/>
</dbReference>
<feature type="transmembrane region" description="Helical" evidence="10">
    <location>
        <begin position="85"/>
        <end position="109"/>
    </location>
</feature>
<dbReference type="InterPro" id="IPR025770">
    <property type="entry name" value="PPMT_MeTrfase"/>
</dbReference>
<dbReference type="Pfam" id="PF04140">
    <property type="entry name" value="ICMT"/>
    <property type="match status" value="1"/>
</dbReference>
<feature type="transmembrane region" description="Helical" evidence="10">
    <location>
        <begin position="456"/>
        <end position="476"/>
    </location>
</feature>
<evidence type="ECO:0000259" key="11">
    <source>
        <dbReference type="Pfam" id="PF10277"/>
    </source>
</evidence>
<keyword evidence="13" id="KW-1185">Reference proteome</keyword>
<dbReference type="InParanoid" id="D8LY76"/>
<comment type="catalytic activity">
    <reaction evidence="10">
        <text>[protein]-C-terminal S-[(2E,6E)-farnesyl]-L-cysteine + S-adenosyl-L-methionine = [protein]-C-terminal S-[(2E,6E)-farnesyl]-L-cysteine methyl ester + S-adenosyl-L-homocysteine</text>
        <dbReference type="Rhea" id="RHEA:21672"/>
        <dbReference type="Rhea" id="RHEA-COMP:12125"/>
        <dbReference type="Rhea" id="RHEA-COMP:12126"/>
        <dbReference type="ChEBI" id="CHEBI:57856"/>
        <dbReference type="ChEBI" id="CHEBI:59789"/>
        <dbReference type="ChEBI" id="CHEBI:90510"/>
        <dbReference type="ChEBI" id="CHEBI:90511"/>
        <dbReference type="EC" id="2.1.1.100"/>
    </reaction>
</comment>
<dbReference type="EMBL" id="FN668639">
    <property type="protein sequence ID" value="CBK20531.2"/>
    <property type="molecule type" value="Genomic_DNA"/>
</dbReference>
<keyword evidence="9 10" id="KW-0472">Membrane</keyword>
<proteinExistence type="inferred from homology"/>
<feature type="transmembrane region" description="Helical" evidence="10">
    <location>
        <begin position="265"/>
        <end position="286"/>
    </location>
</feature>
<dbReference type="AlphaFoldDB" id="D8LY76"/>
<evidence type="ECO:0000256" key="6">
    <source>
        <dbReference type="ARBA" id="ARBA00022691"/>
    </source>
</evidence>
<dbReference type="GeneID" id="24918135"/>
<feature type="domain" description="CWH43-like N-terminal" evidence="11">
    <location>
        <begin position="47"/>
        <end position="289"/>
    </location>
</feature>
<dbReference type="EC" id="2.1.1.100" evidence="3 10"/>
<dbReference type="Pfam" id="PF10277">
    <property type="entry name" value="Frag1"/>
    <property type="match status" value="1"/>
</dbReference>
<dbReference type="GO" id="GO:0032259">
    <property type="term" value="P:methylation"/>
    <property type="evidence" value="ECO:0007669"/>
    <property type="project" value="UniProtKB-KW"/>
</dbReference>
<evidence type="ECO:0000256" key="5">
    <source>
        <dbReference type="ARBA" id="ARBA00022679"/>
    </source>
</evidence>
<name>D8LY76_BLAHO</name>